<dbReference type="CDD" id="cd13400">
    <property type="entry name" value="LT_IagB-like"/>
    <property type="match status" value="1"/>
</dbReference>
<accession>A0ABT1VT32</accession>
<sequence length="136" mass="15201">MPVPFAACMALVASIYHLPPRVLPSIQAVEGGRPGSVHHNTNDTEDLGVMQVNTRWLWPLSRYTGAPVPVVYRRLRDEPCYNIAASGAIMRTYLDETHGDLMRAVGNYHSHTPALNMSYRLMVIESARRIFLPRAG</sequence>
<dbReference type="SUPFAM" id="SSF53955">
    <property type="entry name" value="Lysozyme-like"/>
    <property type="match status" value="1"/>
</dbReference>
<dbReference type="InterPro" id="IPR023346">
    <property type="entry name" value="Lysozyme-like_dom_sf"/>
</dbReference>
<dbReference type="Gene3D" id="1.10.530.10">
    <property type="match status" value="1"/>
</dbReference>
<dbReference type="Proteomes" id="UP001524547">
    <property type="component" value="Unassembled WGS sequence"/>
</dbReference>
<reference evidence="1 2" key="1">
    <citation type="submission" date="2022-06" db="EMBL/GenBank/DDBJ databases">
        <title>Rhizosaccharibacter gen. nov. sp. nov. KSS12, endophytic bacteria isolated from sugarcane.</title>
        <authorList>
            <person name="Pitiwittayakul N."/>
        </authorList>
    </citation>
    <scope>NUCLEOTIDE SEQUENCE [LARGE SCALE GENOMIC DNA]</scope>
    <source>
        <strain evidence="1 2">KSS12</strain>
    </source>
</reference>
<protein>
    <submittedName>
        <fullName evidence="1">Lytic transglycosylase domain-containing protein</fullName>
    </submittedName>
</protein>
<name>A0ABT1VT32_9PROT</name>
<evidence type="ECO:0000313" key="2">
    <source>
        <dbReference type="Proteomes" id="UP001524547"/>
    </source>
</evidence>
<dbReference type="EMBL" id="JAMZEJ010000001">
    <property type="protein sequence ID" value="MCQ8239501.1"/>
    <property type="molecule type" value="Genomic_DNA"/>
</dbReference>
<keyword evidence="2" id="KW-1185">Reference proteome</keyword>
<dbReference type="RefSeq" id="WP_422918237.1">
    <property type="nucleotide sequence ID" value="NZ_JAMZEJ010000001.1"/>
</dbReference>
<gene>
    <name evidence="1" type="ORF">NFI88_01425</name>
</gene>
<evidence type="ECO:0000313" key="1">
    <source>
        <dbReference type="EMBL" id="MCQ8239501.1"/>
    </source>
</evidence>
<proteinExistence type="predicted"/>
<organism evidence="1 2">
    <name type="scientific">Rhizosaccharibacter radicis</name>
    <dbReference type="NCBI Taxonomy" id="2782605"/>
    <lineage>
        <taxon>Bacteria</taxon>
        <taxon>Pseudomonadati</taxon>
        <taxon>Pseudomonadota</taxon>
        <taxon>Alphaproteobacteria</taxon>
        <taxon>Acetobacterales</taxon>
        <taxon>Acetobacteraceae</taxon>
        <taxon>Rhizosaccharibacter</taxon>
    </lineage>
</organism>
<comment type="caution">
    <text evidence="1">The sequence shown here is derived from an EMBL/GenBank/DDBJ whole genome shotgun (WGS) entry which is preliminary data.</text>
</comment>